<sequence>MAIIACWRMPPKNSNERRSSALFGLGFLSCARASAGFGLVHVAMQANRLAAQFQRRQLDGAGLVRREQDPPAVDDAGTRHHVQDRARRHRLAQSAFADDAGGLAAEPVEVDTVQDIEHARRG</sequence>
<evidence type="ECO:0000313" key="2">
    <source>
        <dbReference type="Proteomes" id="UP001553161"/>
    </source>
</evidence>
<comment type="caution">
    <text evidence="1">The sequence shown here is derived from an EMBL/GenBank/DDBJ whole genome shotgun (WGS) entry which is preliminary data.</text>
</comment>
<organism evidence="1 2">
    <name type="scientific">Meridianimarinicoccus marinus</name>
    <dbReference type="NCBI Taxonomy" id="3231483"/>
    <lineage>
        <taxon>Bacteria</taxon>
        <taxon>Pseudomonadati</taxon>
        <taxon>Pseudomonadota</taxon>
        <taxon>Alphaproteobacteria</taxon>
        <taxon>Rhodobacterales</taxon>
        <taxon>Paracoccaceae</taxon>
        <taxon>Meridianimarinicoccus</taxon>
    </lineage>
</organism>
<reference evidence="1 2" key="1">
    <citation type="submission" date="2024-07" db="EMBL/GenBank/DDBJ databases">
        <authorList>
            <person name="Kang M."/>
        </authorList>
    </citation>
    <scope>NUCLEOTIDE SEQUENCE [LARGE SCALE GENOMIC DNA]</scope>
    <source>
        <strain evidence="1 2">DFM31</strain>
    </source>
</reference>
<dbReference type="RefSeq" id="WP_366194034.1">
    <property type="nucleotide sequence ID" value="NZ_JBFBVU010000021.1"/>
</dbReference>
<proteinExistence type="predicted"/>
<keyword evidence="2" id="KW-1185">Reference proteome</keyword>
<protein>
    <submittedName>
        <fullName evidence="1">Uncharacterized protein</fullName>
    </submittedName>
</protein>
<dbReference type="Proteomes" id="UP001553161">
    <property type="component" value="Unassembled WGS sequence"/>
</dbReference>
<evidence type="ECO:0000313" key="1">
    <source>
        <dbReference type="EMBL" id="MEV8468083.1"/>
    </source>
</evidence>
<gene>
    <name evidence="1" type="ORF">AB0T83_15000</name>
</gene>
<accession>A0ABV3L9A4</accession>
<name>A0ABV3L9A4_9RHOB</name>
<dbReference type="EMBL" id="JBFBVU010000021">
    <property type="protein sequence ID" value="MEV8468083.1"/>
    <property type="molecule type" value="Genomic_DNA"/>
</dbReference>